<keyword evidence="2" id="KW-1185">Reference proteome</keyword>
<name>A0ABS4NU80_9BACL</name>
<sequence length="33" mass="3928">MYAKNSIHLLTRRREAGMYAKNSIHLLARRREA</sequence>
<dbReference type="EMBL" id="JAGGLV010000012">
    <property type="protein sequence ID" value="MBP2113623.1"/>
    <property type="molecule type" value="Genomic_DNA"/>
</dbReference>
<evidence type="ECO:0000313" key="1">
    <source>
        <dbReference type="EMBL" id="MBP2113623.1"/>
    </source>
</evidence>
<dbReference type="Proteomes" id="UP000773462">
    <property type="component" value="Unassembled WGS sequence"/>
</dbReference>
<proteinExistence type="predicted"/>
<protein>
    <submittedName>
        <fullName evidence="1">Uncharacterized protein</fullName>
    </submittedName>
</protein>
<reference evidence="1 2" key="1">
    <citation type="submission" date="2021-03" db="EMBL/GenBank/DDBJ databases">
        <title>Genomic Encyclopedia of Type Strains, Phase IV (KMG-IV): sequencing the most valuable type-strain genomes for metagenomic binning, comparative biology and taxonomic classification.</title>
        <authorList>
            <person name="Goeker M."/>
        </authorList>
    </citation>
    <scope>NUCLEOTIDE SEQUENCE [LARGE SCALE GENOMIC DNA]</scope>
    <source>
        <strain evidence="1 2">DSM 101953</strain>
    </source>
</reference>
<gene>
    <name evidence="1" type="ORF">J2Z70_003784</name>
</gene>
<evidence type="ECO:0000313" key="2">
    <source>
        <dbReference type="Proteomes" id="UP000773462"/>
    </source>
</evidence>
<organism evidence="1 2">
    <name type="scientific">Paenibacillus silagei</name>
    <dbReference type="NCBI Taxonomy" id="1670801"/>
    <lineage>
        <taxon>Bacteria</taxon>
        <taxon>Bacillati</taxon>
        <taxon>Bacillota</taxon>
        <taxon>Bacilli</taxon>
        <taxon>Bacillales</taxon>
        <taxon>Paenibacillaceae</taxon>
        <taxon>Paenibacillus</taxon>
    </lineage>
</organism>
<comment type="caution">
    <text evidence="1">The sequence shown here is derived from an EMBL/GenBank/DDBJ whole genome shotgun (WGS) entry which is preliminary data.</text>
</comment>
<accession>A0ABS4NU80</accession>